<feature type="compositionally biased region" description="Polar residues" evidence="1">
    <location>
        <begin position="137"/>
        <end position="147"/>
    </location>
</feature>
<feature type="region of interest" description="Disordered" evidence="1">
    <location>
        <begin position="1"/>
        <end position="48"/>
    </location>
</feature>
<feature type="compositionally biased region" description="Polar residues" evidence="1">
    <location>
        <begin position="113"/>
        <end position="129"/>
    </location>
</feature>
<feature type="compositionally biased region" description="Polar residues" evidence="1">
    <location>
        <begin position="1"/>
        <end position="13"/>
    </location>
</feature>
<accession>A0A1Y1IR15</accession>
<dbReference type="OrthoDB" id="2145620at2759"/>
<dbReference type="AlphaFoldDB" id="A0A1Y1IR15"/>
<gene>
    <name evidence="2" type="ORF">KFL_013220020</name>
</gene>
<evidence type="ECO:0000256" key="1">
    <source>
        <dbReference type="SAM" id="MobiDB-lite"/>
    </source>
</evidence>
<sequence>MATSLDRNLGSDSESLEAIVDRNIESEPDSASEANDGESLEGVEYDRLTRPNCLKARRIFASRNDDEGSDTAELAQKKTARKTEGTLRKAADLDADAEPSTLLPDKTAAAPANPSNHENPTSSVPSSEQPIRPLPPNSTIVHSETVENGTVQTVRQMMLGTFFFSKMSSISGLSCKDSKNGPQGFSKRFAALLDHKVEIRHLSEGRGYRSFGSYPDWPTAIEYFRTQPHGEEVLVEGRPCKPYLDMDGDGGLPEGETLESVIAQFQDAIMRVFAEDYDVKLVEGAFNWVPCDYGPGGKFSLHLIISTHTPQLVFRSNLAHTVDPQGAGQLARRLAEVLPPHLAELIDQGVYTQNWGIRLPWCSKPSAPQCPLLPLDPHKPIADSVITWLDDQVVFIRVPIIAPDAVKECRLLKKSADMAYLNPHFANAYNTQRCLKLLQGLHPTAFKRGLSNQLNFSWTDRDGEPCYAGHIHSGQRDILCIVNEQENAVFAKCSSERVDPATGLTCKEQAAHYLGLLYADAETWKAGAVEINMRYLSRDPLVAGPTDLHLIQAGVKQMTNTIVFNSQVNKLKQATLRGRIRSTPTSYNDLKSTPGRFNEQGHFVEALTDRKRHPDVICQFDSLPGLVAAGRFFEPFDLVIFDEIESILFHLSASTFRNTGRHSTVNLLVEILLRATKVIALDGHLGQRTFDFFTMNGIKCGPVVINGSLPQRPLEFVFVNRKEGHEYWQNTLLESLRKGKNCIVYSMSSNEVDLLERVVLSGRCCPGPKS</sequence>
<protein>
    <recommendedName>
        <fullName evidence="4">Replication origin-binding protein domain-containing protein</fullName>
    </recommendedName>
</protein>
<dbReference type="Proteomes" id="UP000054558">
    <property type="component" value="Unassembled WGS sequence"/>
</dbReference>
<feature type="compositionally biased region" description="Basic and acidic residues" evidence="1">
    <location>
        <begin position="81"/>
        <end position="92"/>
    </location>
</feature>
<organism evidence="2 3">
    <name type="scientific">Klebsormidium nitens</name>
    <name type="common">Green alga</name>
    <name type="synonym">Ulothrix nitens</name>
    <dbReference type="NCBI Taxonomy" id="105231"/>
    <lineage>
        <taxon>Eukaryota</taxon>
        <taxon>Viridiplantae</taxon>
        <taxon>Streptophyta</taxon>
        <taxon>Klebsormidiophyceae</taxon>
        <taxon>Klebsormidiales</taxon>
        <taxon>Klebsormidiaceae</taxon>
        <taxon>Klebsormidium</taxon>
    </lineage>
</organism>
<reference evidence="2 3" key="1">
    <citation type="journal article" date="2014" name="Nat. Commun.">
        <title>Klebsormidium flaccidum genome reveals primary factors for plant terrestrial adaptation.</title>
        <authorList>
            <person name="Hori K."/>
            <person name="Maruyama F."/>
            <person name="Fujisawa T."/>
            <person name="Togashi T."/>
            <person name="Yamamoto N."/>
            <person name="Seo M."/>
            <person name="Sato S."/>
            <person name="Yamada T."/>
            <person name="Mori H."/>
            <person name="Tajima N."/>
            <person name="Moriyama T."/>
            <person name="Ikeuchi M."/>
            <person name="Watanabe M."/>
            <person name="Wada H."/>
            <person name="Kobayashi K."/>
            <person name="Saito M."/>
            <person name="Masuda T."/>
            <person name="Sasaki-Sekimoto Y."/>
            <person name="Mashiguchi K."/>
            <person name="Awai K."/>
            <person name="Shimojima M."/>
            <person name="Masuda S."/>
            <person name="Iwai M."/>
            <person name="Nobusawa T."/>
            <person name="Narise T."/>
            <person name="Kondo S."/>
            <person name="Saito H."/>
            <person name="Sato R."/>
            <person name="Murakawa M."/>
            <person name="Ihara Y."/>
            <person name="Oshima-Yamada Y."/>
            <person name="Ohtaka K."/>
            <person name="Satoh M."/>
            <person name="Sonobe K."/>
            <person name="Ishii M."/>
            <person name="Ohtani R."/>
            <person name="Kanamori-Sato M."/>
            <person name="Honoki R."/>
            <person name="Miyazaki D."/>
            <person name="Mochizuki H."/>
            <person name="Umetsu J."/>
            <person name="Higashi K."/>
            <person name="Shibata D."/>
            <person name="Kamiya Y."/>
            <person name="Sato N."/>
            <person name="Nakamura Y."/>
            <person name="Tabata S."/>
            <person name="Ida S."/>
            <person name="Kurokawa K."/>
            <person name="Ohta H."/>
        </authorList>
    </citation>
    <scope>NUCLEOTIDE SEQUENCE [LARGE SCALE GENOMIC DNA]</scope>
    <source>
        <strain evidence="2 3">NIES-2285</strain>
    </source>
</reference>
<keyword evidence="3" id="KW-1185">Reference proteome</keyword>
<evidence type="ECO:0000313" key="3">
    <source>
        <dbReference type="Proteomes" id="UP000054558"/>
    </source>
</evidence>
<evidence type="ECO:0000313" key="2">
    <source>
        <dbReference type="EMBL" id="GAQ93144.1"/>
    </source>
</evidence>
<feature type="compositionally biased region" description="Acidic residues" evidence="1">
    <location>
        <begin position="26"/>
        <end position="43"/>
    </location>
</feature>
<dbReference type="EMBL" id="DF238271">
    <property type="protein sequence ID" value="GAQ93144.1"/>
    <property type="molecule type" value="Genomic_DNA"/>
</dbReference>
<name>A0A1Y1IR15_KLENI</name>
<feature type="region of interest" description="Disordered" evidence="1">
    <location>
        <begin position="60"/>
        <end position="147"/>
    </location>
</feature>
<evidence type="ECO:0008006" key="4">
    <source>
        <dbReference type="Google" id="ProtNLM"/>
    </source>
</evidence>
<proteinExistence type="predicted"/>